<proteinExistence type="predicted"/>
<name>A0ABQ9JQL7_9CUCU</name>
<comment type="caution">
    <text evidence="2">The sequence shown here is derived from an EMBL/GenBank/DDBJ whole genome shotgun (WGS) entry which is preliminary data.</text>
</comment>
<dbReference type="EMBL" id="JAPWTJ010000251">
    <property type="protein sequence ID" value="KAJ8980571.1"/>
    <property type="molecule type" value="Genomic_DNA"/>
</dbReference>
<sequence>MDRSRDYSPRGKSMSISPEIIGTEVVQVQDRRILEDITDIDLRRTTKSHIIMITLTTGVWRWNTSENTTVTGEYRRDREHSWEVERKKEPIAKSRLPGEGSGPSVPQRRDRERDHHRPRRRSKKWVRWERKSEDRKLLERQISRR</sequence>
<evidence type="ECO:0000313" key="2">
    <source>
        <dbReference type="EMBL" id="KAJ8980571.1"/>
    </source>
</evidence>
<gene>
    <name evidence="2" type="ORF">NQ317_018698</name>
</gene>
<accession>A0ABQ9JQL7</accession>
<feature type="compositionally biased region" description="Basic residues" evidence="1">
    <location>
        <begin position="116"/>
        <end position="125"/>
    </location>
</feature>
<protein>
    <submittedName>
        <fullName evidence="2">Uncharacterized protein</fullName>
    </submittedName>
</protein>
<reference evidence="2" key="1">
    <citation type="journal article" date="2023" name="Insect Mol. Biol.">
        <title>Genome sequencing provides insights into the evolution of gene families encoding plant cell wall-degrading enzymes in longhorned beetles.</title>
        <authorList>
            <person name="Shin N.R."/>
            <person name="Okamura Y."/>
            <person name="Kirsch R."/>
            <person name="Pauchet Y."/>
        </authorList>
    </citation>
    <scope>NUCLEOTIDE SEQUENCE</scope>
    <source>
        <strain evidence="2">MMC_N1</strain>
    </source>
</reference>
<feature type="region of interest" description="Disordered" evidence="1">
    <location>
        <begin position="72"/>
        <end position="125"/>
    </location>
</feature>
<dbReference type="Proteomes" id="UP001162164">
    <property type="component" value="Unassembled WGS sequence"/>
</dbReference>
<evidence type="ECO:0000256" key="1">
    <source>
        <dbReference type="SAM" id="MobiDB-lite"/>
    </source>
</evidence>
<keyword evidence="3" id="KW-1185">Reference proteome</keyword>
<evidence type="ECO:0000313" key="3">
    <source>
        <dbReference type="Proteomes" id="UP001162164"/>
    </source>
</evidence>
<organism evidence="2 3">
    <name type="scientific">Molorchus minor</name>
    <dbReference type="NCBI Taxonomy" id="1323400"/>
    <lineage>
        <taxon>Eukaryota</taxon>
        <taxon>Metazoa</taxon>
        <taxon>Ecdysozoa</taxon>
        <taxon>Arthropoda</taxon>
        <taxon>Hexapoda</taxon>
        <taxon>Insecta</taxon>
        <taxon>Pterygota</taxon>
        <taxon>Neoptera</taxon>
        <taxon>Endopterygota</taxon>
        <taxon>Coleoptera</taxon>
        <taxon>Polyphaga</taxon>
        <taxon>Cucujiformia</taxon>
        <taxon>Chrysomeloidea</taxon>
        <taxon>Cerambycidae</taxon>
        <taxon>Lamiinae</taxon>
        <taxon>Monochamini</taxon>
        <taxon>Molorchus</taxon>
    </lineage>
</organism>
<feature type="compositionally biased region" description="Basic and acidic residues" evidence="1">
    <location>
        <begin position="73"/>
        <end position="92"/>
    </location>
</feature>